<protein>
    <submittedName>
        <fullName evidence="1">Uncharacterized protein</fullName>
    </submittedName>
</protein>
<dbReference type="AlphaFoldDB" id="A0AAV0B8P1"/>
<accession>A0AAV0B8P1</accession>
<dbReference type="EMBL" id="CALTRL010003927">
    <property type="protein sequence ID" value="CAH7682204.1"/>
    <property type="molecule type" value="Genomic_DNA"/>
</dbReference>
<dbReference type="Proteomes" id="UP001153365">
    <property type="component" value="Unassembled WGS sequence"/>
</dbReference>
<comment type="caution">
    <text evidence="1">The sequence shown here is derived from an EMBL/GenBank/DDBJ whole genome shotgun (WGS) entry which is preliminary data.</text>
</comment>
<name>A0AAV0B8P1_PHAPC</name>
<organism evidence="1 2">
    <name type="scientific">Phakopsora pachyrhizi</name>
    <name type="common">Asian soybean rust disease fungus</name>
    <dbReference type="NCBI Taxonomy" id="170000"/>
    <lineage>
        <taxon>Eukaryota</taxon>
        <taxon>Fungi</taxon>
        <taxon>Dikarya</taxon>
        <taxon>Basidiomycota</taxon>
        <taxon>Pucciniomycotina</taxon>
        <taxon>Pucciniomycetes</taxon>
        <taxon>Pucciniales</taxon>
        <taxon>Phakopsoraceae</taxon>
        <taxon>Phakopsora</taxon>
    </lineage>
</organism>
<gene>
    <name evidence="1" type="ORF">PPACK8108_LOCUS14970</name>
</gene>
<evidence type="ECO:0000313" key="1">
    <source>
        <dbReference type="EMBL" id="CAH7682204.1"/>
    </source>
</evidence>
<proteinExistence type="predicted"/>
<evidence type="ECO:0000313" key="2">
    <source>
        <dbReference type="Proteomes" id="UP001153365"/>
    </source>
</evidence>
<sequence length="185" mass="21013">MSAYTELGYVVEEVCELIQSIEQSFTASNLLQNVYPKSSKAFKIVYEELFFRLTLLTVVFRNSSVNSQPSPDGQNLIGRTGIKKLTKFFNNYALGLCILFSSEYPNVDIKLTKNATECKTRFGQQALYCLSNIFLLGPRAIFTGPFGNIQKTFLNIAIILTQEDVNWSLFFEKWQRLIGPHITAI</sequence>
<feature type="non-terminal residue" evidence="1">
    <location>
        <position position="185"/>
    </location>
</feature>
<reference evidence="1" key="1">
    <citation type="submission" date="2022-06" db="EMBL/GenBank/DDBJ databases">
        <authorList>
            <consortium name="SYNGENTA / RWTH Aachen University"/>
        </authorList>
    </citation>
    <scope>NUCLEOTIDE SEQUENCE</scope>
</reference>
<keyword evidence="2" id="KW-1185">Reference proteome</keyword>